<evidence type="ECO:0000313" key="2">
    <source>
        <dbReference type="EMBL" id="EXC18781.1"/>
    </source>
</evidence>
<proteinExistence type="predicted"/>
<sequence>MSATIREENLGRPKQTDTVDSVLARPDPNPPVGLGCDSEPKTLFRPDWPSPKPVDIKVGLGGLSFLSGWPNRLCSKFPFRLLNSDRTGLGSPNSHF</sequence>
<reference evidence="3" key="1">
    <citation type="submission" date="2013-01" db="EMBL/GenBank/DDBJ databases">
        <title>Draft Genome Sequence of a Mulberry Tree, Morus notabilis C.K. Schneid.</title>
        <authorList>
            <person name="He N."/>
            <person name="Zhao S."/>
        </authorList>
    </citation>
    <scope>NUCLEOTIDE SEQUENCE</scope>
</reference>
<dbReference type="AlphaFoldDB" id="W9S7D1"/>
<organism evidence="2 3">
    <name type="scientific">Morus notabilis</name>
    <dbReference type="NCBI Taxonomy" id="981085"/>
    <lineage>
        <taxon>Eukaryota</taxon>
        <taxon>Viridiplantae</taxon>
        <taxon>Streptophyta</taxon>
        <taxon>Embryophyta</taxon>
        <taxon>Tracheophyta</taxon>
        <taxon>Spermatophyta</taxon>
        <taxon>Magnoliopsida</taxon>
        <taxon>eudicotyledons</taxon>
        <taxon>Gunneridae</taxon>
        <taxon>Pentapetalae</taxon>
        <taxon>rosids</taxon>
        <taxon>fabids</taxon>
        <taxon>Rosales</taxon>
        <taxon>Moraceae</taxon>
        <taxon>Moreae</taxon>
        <taxon>Morus</taxon>
    </lineage>
</organism>
<gene>
    <name evidence="2" type="ORF">L484_007154</name>
</gene>
<protein>
    <submittedName>
        <fullName evidence="2">Uncharacterized protein</fullName>
    </submittedName>
</protein>
<feature type="region of interest" description="Disordered" evidence="1">
    <location>
        <begin position="1"/>
        <end position="48"/>
    </location>
</feature>
<evidence type="ECO:0000256" key="1">
    <source>
        <dbReference type="SAM" id="MobiDB-lite"/>
    </source>
</evidence>
<name>W9S7D1_9ROSA</name>
<dbReference type="Proteomes" id="UP000030645">
    <property type="component" value="Unassembled WGS sequence"/>
</dbReference>
<keyword evidence="3" id="KW-1185">Reference proteome</keyword>
<accession>W9S7D1</accession>
<dbReference type="EMBL" id="KE345839">
    <property type="protein sequence ID" value="EXC18781.1"/>
    <property type="molecule type" value="Genomic_DNA"/>
</dbReference>
<feature type="compositionally biased region" description="Basic and acidic residues" evidence="1">
    <location>
        <begin position="1"/>
        <end position="17"/>
    </location>
</feature>
<evidence type="ECO:0000313" key="3">
    <source>
        <dbReference type="Proteomes" id="UP000030645"/>
    </source>
</evidence>